<evidence type="ECO:0000256" key="1">
    <source>
        <dbReference type="ARBA" id="ARBA00001974"/>
    </source>
</evidence>
<evidence type="ECO:0000313" key="8">
    <source>
        <dbReference type="Proteomes" id="UP000463388"/>
    </source>
</evidence>
<keyword evidence="5" id="KW-0732">Signal</keyword>
<evidence type="ECO:0000259" key="6">
    <source>
        <dbReference type="Pfam" id="PF00890"/>
    </source>
</evidence>
<dbReference type="Proteomes" id="UP000463388">
    <property type="component" value="Unassembled WGS sequence"/>
</dbReference>
<dbReference type="PANTHER" id="PTHR43400">
    <property type="entry name" value="FUMARATE REDUCTASE"/>
    <property type="match status" value="1"/>
</dbReference>
<keyword evidence="3" id="KW-0274">FAD</keyword>
<protein>
    <submittedName>
        <fullName evidence="7">FAD-dependent oxidoreductase</fullName>
    </submittedName>
</protein>
<dbReference type="InterPro" id="IPR036188">
    <property type="entry name" value="FAD/NAD-bd_sf"/>
</dbReference>
<dbReference type="RefSeq" id="WP_160346449.1">
    <property type="nucleotide sequence ID" value="NZ_WSRR01000018.1"/>
</dbReference>
<dbReference type="PROSITE" id="PS51318">
    <property type="entry name" value="TAT"/>
    <property type="match status" value="1"/>
</dbReference>
<dbReference type="PRINTS" id="PR00411">
    <property type="entry name" value="PNDRDTASEI"/>
</dbReference>
<dbReference type="PANTHER" id="PTHR43400:SF10">
    <property type="entry name" value="3-OXOSTEROID 1-DEHYDROGENASE"/>
    <property type="match status" value="1"/>
</dbReference>
<comment type="caution">
    <text evidence="7">The sequence shown here is derived from an EMBL/GenBank/DDBJ whole genome shotgun (WGS) entry which is preliminary data.</text>
</comment>
<evidence type="ECO:0000256" key="4">
    <source>
        <dbReference type="ARBA" id="ARBA00023002"/>
    </source>
</evidence>
<evidence type="ECO:0000256" key="2">
    <source>
        <dbReference type="ARBA" id="ARBA00022630"/>
    </source>
</evidence>
<feature type="chain" id="PRO_5039034603" evidence="5">
    <location>
        <begin position="27"/>
        <end position="576"/>
    </location>
</feature>
<sequence length="576" mass="61939">MDMDRRTFFRGGALAAGALAATGLTAGCSPASTPTAKTAGTGDPESIGDSWLGEAPVISDEDCTQTIDSDIVVVGAGMAGYFAACAAAEEGANVLLVEKGERGSGIRCSAIGAVNSGLQKEHQVEIDTMEIMNDFAHYATNHSSAVFTRLWADNSGDAVDWYRPIIEDAGLFLELEYNMPPHETYYRMWPTGHGTVAQLNTPGHLGGAGEVEGRIQDAILAYFEKSGGKPLFKTTMQRLIQDDGGNVVGLYATDADGGQIRINAAKGVVLATGGYASNEDMMDALQPEFKKSLAGLFAFPTATGDGIKAALWAGGQLCPNPGNVLFGRGAVPPDYEIGDPFNDTVSEYFSFGEQPFLKVGKDGRRLCNESGPYLHVMNAAAEACPEDRAWYPIWDSNWAEDVMRFHTIACSTLLMREGGNHDPDEYMSIEVVSEVIEDLVSRGYIIKVDTLEELAEQLQLTDTEAFLDTVERYNELYDAQRDEDFGKEAFRLSAIRTAPFYGVKLGGKELATLQGIRVNDQFQALRADNSPIEGLYLIGNDQGGMFANIYPNFAAGANAGRCATFGRMVGKALAQA</sequence>
<evidence type="ECO:0000256" key="5">
    <source>
        <dbReference type="SAM" id="SignalP"/>
    </source>
</evidence>
<dbReference type="PROSITE" id="PS51257">
    <property type="entry name" value="PROKAR_LIPOPROTEIN"/>
    <property type="match status" value="1"/>
</dbReference>
<dbReference type="Gene3D" id="3.90.700.10">
    <property type="entry name" value="Succinate dehydrogenase/fumarate reductase flavoprotein, catalytic domain"/>
    <property type="match status" value="1"/>
</dbReference>
<accession>A0A6N8JQN4</accession>
<dbReference type="Pfam" id="PF00890">
    <property type="entry name" value="FAD_binding_2"/>
    <property type="match status" value="1"/>
</dbReference>
<dbReference type="InterPro" id="IPR050315">
    <property type="entry name" value="FAD-oxidoreductase_2"/>
</dbReference>
<dbReference type="SUPFAM" id="SSF56425">
    <property type="entry name" value="Succinate dehydrogenase/fumarate reductase flavoprotein, catalytic domain"/>
    <property type="match status" value="1"/>
</dbReference>
<dbReference type="EMBL" id="WSRR01000018">
    <property type="protein sequence ID" value="MVX61329.1"/>
    <property type="molecule type" value="Genomic_DNA"/>
</dbReference>
<comment type="cofactor">
    <cofactor evidence="1">
        <name>FAD</name>
        <dbReference type="ChEBI" id="CHEBI:57692"/>
    </cofactor>
</comment>
<dbReference type="SUPFAM" id="SSF51905">
    <property type="entry name" value="FAD/NAD(P)-binding domain"/>
    <property type="match status" value="1"/>
</dbReference>
<reference evidence="7 8" key="1">
    <citation type="submission" date="2019-12" db="EMBL/GenBank/DDBJ databases">
        <title>Microbes associate with the intestines of laboratory mice.</title>
        <authorList>
            <person name="Navarre W."/>
            <person name="Wong E."/>
        </authorList>
    </citation>
    <scope>NUCLEOTIDE SEQUENCE [LARGE SCALE GENOMIC DNA]</scope>
    <source>
        <strain evidence="7 8">NM66_B29</strain>
    </source>
</reference>
<feature type="domain" description="FAD-dependent oxidoreductase 2 FAD-binding" evidence="6">
    <location>
        <begin position="70"/>
        <end position="551"/>
    </location>
</feature>
<dbReference type="AlphaFoldDB" id="A0A6N8JQN4"/>
<keyword evidence="2" id="KW-0285">Flavoprotein</keyword>
<keyword evidence="4" id="KW-0560">Oxidoreductase</keyword>
<dbReference type="InterPro" id="IPR027477">
    <property type="entry name" value="Succ_DH/fumarate_Rdtase_cat_sf"/>
</dbReference>
<dbReference type="InterPro" id="IPR006311">
    <property type="entry name" value="TAT_signal"/>
</dbReference>
<proteinExistence type="predicted"/>
<organism evidence="7 8">
    <name type="scientific">Adlercreutzia mucosicola</name>
    <dbReference type="NCBI Taxonomy" id="580026"/>
    <lineage>
        <taxon>Bacteria</taxon>
        <taxon>Bacillati</taxon>
        <taxon>Actinomycetota</taxon>
        <taxon>Coriobacteriia</taxon>
        <taxon>Eggerthellales</taxon>
        <taxon>Eggerthellaceae</taxon>
        <taxon>Adlercreutzia</taxon>
    </lineage>
</organism>
<evidence type="ECO:0000256" key="3">
    <source>
        <dbReference type="ARBA" id="ARBA00022827"/>
    </source>
</evidence>
<gene>
    <name evidence="7" type="ORF">GKZ27_07665</name>
</gene>
<dbReference type="InterPro" id="IPR003953">
    <property type="entry name" value="FAD-dep_OxRdtase_2_FAD-bd"/>
</dbReference>
<keyword evidence="8" id="KW-1185">Reference proteome</keyword>
<dbReference type="GO" id="GO:0033765">
    <property type="term" value="F:steroid dehydrogenase activity, acting on the CH-CH group of donors"/>
    <property type="evidence" value="ECO:0007669"/>
    <property type="project" value="UniProtKB-ARBA"/>
</dbReference>
<feature type="signal peptide" evidence="5">
    <location>
        <begin position="1"/>
        <end position="26"/>
    </location>
</feature>
<name>A0A6N8JQN4_9ACTN</name>
<dbReference type="GO" id="GO:0008202">
    <property type="term" value="P:steroid metabolic process"/>
    <property type="evidence" value="ECO:0007669"/>
    <property type="project" value="UniProtKB-ARBA"/>
</dbReference>
<evidence type="ECO:0000313" key="7">
    <source>
        <dbReference type="EMBL" id="MVX61329.1"/>
    </source>
</evidence>
<dbReference type="OrthoDB" id="9813348at2"/>
<dbReference type="Gene3D" id="3.50.50.60">
    <property type="entry name" value="FAD/NAD(P)-binding domain"/>
    <property type="match status" value="1"/>
</dbReference>